<evidence type="ECO:0000256" key="2">
    <source>
        <dbReference type="ARBA" id="ARBA00022679"/>
    </source>
</evidence>
<dbReference type="STRING" id="152268.A6K24_05695"/>
<proteinExistence type="predicted"/>
<dbReference type="SUPFAM" id="SSF53335">
    <property type="entry name" value="S-adenosyl-L-methionine-dependent methyltransferases"/>
    <property type="match status" value="1"/>
</dbReference>
<feature type="domain" description="Methyltransferase" evidence="3">
    <location>
        <begin position="40"/>
        <end position="136"/>
    </location>
</feature>
<keyword evidence="2 4" id="KW-0808">Transferase</keyword>
<dbReference type="Proteomes" id="UP000078534">
    <property type="component" value="Unassembled WGS sequence"/>
</dbReference>
<dbReference type="Pfam" id="PF13649">
    <property type="entry name" value="Methyltransf_25"/>
    <property type="match status" value="1"/>
</dbReference>
<dbReference type="AlphaFoldDB" id="A0A179SUD5"/>
<keyword evidence="5" id="KW-1185">Reference proteome</keyword>
<evidence type="ECO:0000256" key="1">
    <source>
        <dbReference type="ARBA" id="ARBA00022603"/>
    </source>
</evidence>
<dbReference type="Gene3D" id="3.40.50.150">
    <property type="entry name" value="Vaccinia Virus protein VP39"/>
    <property type="match status" value="1"/>
</dbReference>
<evidence type="ECO:0000313" key="5">
    <source>
        <dbReference type="Proteomes" id="UP000078534"/>
    </source>
</evidence>
<sequence>MIYQGFAYIYDQLMKDAPYEEWVTFINESISTYSPQAKKILDVGCGTGEIAIRLAKQQLDVTGVDLSEDMLTVAQSKLNESKVAVLFLQQDMRELDGFVEQFDVVTICCDSLNYLETNDDVQATFHAVYNQLKTRGLFIFDVHSIHKIHNIFVGATFTDQDEDVSLIWNSYAAEESNSVEHDMSFFVKRDDLYERYDELHYQRTYTIEEYTSWLEAASFEVVKVCGDFRFDESPSSTSERLFFIARKKE</sequence>
<gene>
    <name evidence="4" type="ORF">A6K24_05695</name>
</gene>
<evidence type="ECO:0000259" key="3">
    <source>
        <dbReference type="Pfam" id="PF13649"/>
    </source>
</evidence>
<dbReference type="Gene3D" id="2.20.25.110">
    <property type="entry name" value="S-adenosyl-L-methionine-dependent methyltransferases"/>
    <property type="match status" value="1"/>
</dbReference>
<dbReference type="GO" id="GO:0032259">
    <property type="term" value="P:methylation"/>
    <property type="evidence" value="ECO:0007669"/>
    <property type="project" value="UniProtKB-KW"/>
</dbReference>
<protein>
    <submittedName>
        <fullName evidence="4">Methyltransferase</fullName>
    </submittedName>
</protein>
<dbReference type="EMBL" id="LWSG01000023">
    <property type="protein sequence ID" value="OAS85004.1"/>
    <property type="molecule type" value="Genomic_DNA"/>
</dbReference>
<dbReference type="RefSeq" id="WP_066334604.1">
    <property type="nucleotide sequence ID" value="NZ_LWSG01000023.1"/>
</dbReference>
<accession>A0A179SUD5</accession>
<evidence type="ECO:0000313" key="4">
    <source>
        <dbReference type="EMBL" id="OAS85004.1"/>
    </source>
</evidence>
<dbReference type="CDD" id="cd02440">
    <property type="entry name" value="AdoMet_MTases"/>
    <property type="match status" value="1"/>
</dbReference>
<dbReference type="InterPro" id="IPR029063">
    <property type="entry name" value="SAM-dependent_MTases_sf"/>
</dbReference>
<comment type="caution">
    <text evidence="4">The sequence shown here is derived from an EMBL/GenBank/DDBJ whole genome shotgun (WGS) entry which is preliminary data.</text>
</comment>
<reference evidence="5" key="1">
    <citation type="submission" date="2016-04" db="EMBL/GenBank/DDBJ databases">
        <authorList>
            <person name="Lyu Z."/>
            <person name="Lyu W."/>
        </authorList>
    </citation>
    <scope>NUCLEOTIDE SEQUENCE [LARGE SCALE GENOMIC DNA]</scope>
    <source>
        <strain evidence="5">C44</strain>
    </source>
</reference>
<name>A0A179SUD5_9BACI</name>
<dbReference type="OrthoDB" id="9811589at2"/>
<organism evidence="4 5">
    <name type="scientific">Metabacillus litoralis</name>
    <dbReference type="NCBI Taxonomy" id="152268"/>
    <lineage>
        <taxon>Bacteria</taxon>
        <taxon>Bacillati</taxon>
        <taxon>Bacillota</taxon>
        <taxon>Bacilli</taxon>
        <taxon>Bacillales</taxon>
        <taxon>Bacillaceae</taxon>
        <taxon>Metabacillus</taxon>
    </lineage>
</organism>
<dbReference type="InterPro" id="IPR041698">
    <property type="entry name" value="Methyltransf_25"/>
</dbReference>
<dbReference type="PANTHER" id="PTHR43861:SF1">
    <property type="entry name" value="TRANS-ACONITATE 2-METHYLTRANSFERASE"/>
    <property type="match status" value="1"/>
</dbReference>
<keyword evidence="1 4" id="KW-0489">Methyltransferase</keyword>
<dbReference type="PANTHER" id="PTHR43861">
    <property type="entry name" value="TRANS-ACONITATE 2-METHYLTRANSFERASE-RELATED"/>
    <property type="match status" value="1"/>
</dbReference>
<dbReference type="GO" id="GO:0008168">
    <property type="term" value="F:methyltransferase activity"/>
    <property type="evidence" value="ECO:0007669"/>
    <property type="project" value="UniProtKB-KW"/>
</dbReference>